<dbReference type="PANTHER" id="PTHR45661:SF3">
    <property type="entry name" value="IG-LIKE DOMAIN-CONTAINING PROTEIN"/>
    <property type="match status" value="1"/>
</dbReference>
<reference evidence="1 2" key="1">
    <citation type="submission" date="2012-10" db="EMBL/GenBank/DDBJ databases">
        <authorList>
            <person name="Zafar N."/>
            <person name="Inman J."/>
            <person name="Hall N."/>
            <person name="Lorenzi H."/>
            <person name="Caler E."/>
        </authorList>
    </citation>
    <scope>NUCLEOTIDE SEQUENCE [LARGE SCALE GENOMIC DNA]</scope>
    <source>
        <strain evidence="1 2">IP1</strain>
    </source>
</reference>
<organism evidence="1 2">
    <name type="scientific">Entamoeba invadens IP1</name>
    <dbReference type="NCBI Taxonomy" id="370355"/>
    <lineage>
        <taxon>Eukaryota</taxon>
        <taxon>Amoebozoa</taxon>
        <taxon>Evosea</taxon>
        <taxon>Archamoebae</taxon>
        <taxon>Mastigamoebida</taxon>
        <taxon>Entamoebidae</taxon>
        <taxon>Entamoeba</taxon>
    </lineage>
</organism>
<dbReference type="KEGG" id="eiv:EIN_361320"/>
<sequence length="1011" mass="117286">MSTLTSKDIHTVSQYLKTPKDFINIMCVCKNFRQTCLTFKYNPIPLDKLTFQIFSNIETLNFWNEKDFSKFLLQKEKPMLFKNFNLLFKTSYIRFVLENNNFVTHPTVTYSKKDREKYGLIIPQVVKSLSHNCFKDTNVTKVVLPQRIERLGDFCFFNCQILSEIVFNEKLTSIGNSCFSNAQILENAHLPTTIKFVGERCFENCYSLKRAWVPPHVFALKNHFFFGCVKLTKLVLPKSVSVFGESCFEKCVSLQRIVIPPKIKTIPKNCFKNCTSLTFVYIPQKVLSIEENAFKDCVHLKVVVIDAENLKIATSGFEGCEKADYYVEENECQTMIELENLNFTIFSNFKDIKIQLIQKIEKCRIFSDFQSKHEKIEKIENLQNLQNLENLEKSKFDDLFEIERSDRNIESPSLIEEDIDDNAMELFSKLVTPPNTKTKNQRIQRSYQTTQKTTNQQVDNFVNYNSLTAQLLINFKRSTELKKDEKVILESQEQKSDDLRVKEIKNVFQNDNNGSKVEQPNLLERLNLIESGQQKDLLNASKDKTRDSSSKNILVDKILALKINQWYANQTKIQSKDNTIHNTQIINVDENCCVQHQNGFETKQLDFQNQVDSVDCSEKNSYNEKDKQVEYKEIENTNEQKKLRQKEIEIQKLNEVPIKVPSRRIVRSDSFQQRSQILEDSKDDKDCICISKYNNNKSLVSPFLSPSVEKTTHPVIQSCSKKNQFTRKTLADIKNELWKSVDSQIMDKLSLQNKFGKRAFYNDLSISSVILRKCVAEIGEYCFGCCSNLTRVKITALITKLPPYTFYMCFLLNKILMPKSLTNIEEFCFAKCFSLFSVELPKHLNTLGKGCFSDCINLKSVNIPETVNVIEVSTFDGCETLSIVTLPLNIVEIPNKCFKNCYSLKEINLSHVKVIQKKCFENCYSIQNLNLENCEFIGEKAFSNCKELVLILDNKKHTIGDYCFENCKKITILNTILQSNDDKTCQEKSDIRKEEKIIIKHNKFDDEELLL</sequence>
<protein>
    <recommendedName>
        <fullName evidence="3">Leucine rich repeat containing protein BspA family protein</fullName>
    </recommendedName>
</protein>
<dbReference type="AlphaFoldDB" id="A0A0A1UDT6"/>
<gene>
    <name evidence="1" type="ORF">EIN_361320</name>
</gene>
<dbReference type="OrthoDB" id="694479at2759"/>
<evidence type="ECO:0008006" key="3">
    <source>
        <dbReference type="Google" id="ProtNLM"/>
    </source>
</evidence>
<dbReference type="Proteomes" id="UP000014680">
    <property type="component" value="Unassembled WGS sequence"/>
</dbReference>
<dbReference type="GeneID" id="14889855"/>
<dbReference type="InterPro" id="IPR053139">
    <property type="entry name" value="Surface_bspA-like"/>
</dbReference>
<evidence type="ECO:0000313" key="2">
    <source>
        <dbReference type="Proteomes" id="UP000014680"/>
    </source>
</evidence>
<dbReference type="SUPFAM" id="SSF52058">
    <property type="entry name" value="L domain-like"/>
    <property type="match status" value="2"/>
</dbReference>
<dbReference type="EMBL" id="KB206483">
    <property type="protein sequence ID" value="ELP90919.1"/>
    <property type="molecule type" value="Genomic_DNA"/>
</dbReference>
<proteinExistence type="predicted"/>
<name>A0A0A1UDT6_ENTIV</name>
<dbReference type="InterPro" id="IPR032675">
    <property type="entry name" value="LRR_dom_sf"/>
</dbReference>
<dbReference type="InterPro" id="IPR026906">
    <property type="entry name" value="LRR_5"/>
</dbReference>
<dbReference type="RefSeq" id="XP_004257690.1">
    <property type="nucleotide sequence ID" value="XM_004257642.1"/>
</dbReference>
<accession>A0A0A1UDT6</accession>
<dbReference type="PANTHER" id="PTHR45661">
    <property type="entry name" value="SURFACE ANTIGEN"/>
    <property type="match status" value="1"/>
</dbReference>
<keyword evidence="2" id="KW-1185">Reference proteome</keyword>
<evidence type="ECO:0000313" key="1">
    <source>
        <dbReference type="EMBL" id="ELP90919.1"/>
    </source>
</evidence>
<dbReference type="Pfam" id="PF13306">
    <property type="entry name" value="LRR_5"/>
    <property type="match status" value="2"/>
</dbReference>
<dbReference type="Gene3D" id="3.80.10.10">
    <property type="entry name" value="Ribonuclease Inhibitor"/>
    <property type="match status" value="3"/>
</dbReference>
<dbReference type="VEuPathDB" id="AmoebaDB:EIN_361320"/>